<sequence length="180" mass="20607">MPEQTPQRPLIKERRLVEDAWVLQSDVDDEGATPVKPMTIVRLDVWLAAERRDDLAPWLPSDTQLDEDTVAALRDAPLIAIDFPKFTDGRGYSLARVLRERHGFKGEIRAVGDVLIDQLSYMARCGFDAFSLREDQVVEDALASLTVFSRHYQVSVDNPEPMFLRRQREARERQRETAVA</sequence>
<gene>
    <name evidence="1" type="ORF">NFG58_10080</name>
</gene>
<proteinExistence type="predicted"/>
<protein>
    <submittedName>
        <fullName evidence="1">DUF934 domain-containing protein</fullName>
    </submittedName>
</protein>
<name>A0AAU7KNT5_9GAMM</name>
<organism evidence="1">
    <name type="scientific">Halomonas sp. RT37</name>
    <dbReference type="NCBI Taxonomy" id="2950872"/>
    <lineage>
        <taxon>Bacteria</taxon>
        <taxon>Pseudomonadati</taxon>
        <taxon>Pseudomonadota</taxon>
        <taxon>Gammaproteobacteria</taxon>
        <taxon>Oceanospirillales</taxon>
        <taxon>Halomonadaceae</taxon>
        <taxon>Halomonas</taxon>
    </lineage>
</organism>
<dbReference type="PIRSF" id="PIRSF030820">
    <property type="entry name" value="UCP030820"/>
    <property type="match status" value="1"/>
</dbReference>
<dbReference type="EMBL" id="CP098827">
    <property type="protein sequence ID" value="XBO73015.1"/>
    <property type="molecule type" value="Genomic_DNA"/>
</dbReference>
<dbReference type="Pfam" id="PF06073">
    <property type="entry name" value="DUF934"/>
    <property type="match status" value="1"/>
</dbReference>
<dbReference type="InterPro" id="IPR008318">
    <property type="entry name" value="UCP030820"/>
</dbReference>
<accession>A0AAU7KNT5</accession>
<reference evidence="1" key="1">
    <citation type="submission" date="2022-06" db="EMBL/GenBank/DDBJ databases">
        <title>A novel DMS-producing enzyme.</title>
        <authorList>
            <person name="Zhang Y."/>
        </authorList>
    </citation>
    <scope>NUCLEOTIDE SEQUENCE</scope>
    <source>
        <strain evidence="1">RT37</strain>
    </source>
</reference>
<dbReference type="AlphaFoldDB" id="A0AAU7KNT5"/>
<evidence type="ECO:0000313" key="1">
    <source>
        <dbReference type="EMBL" id="XBO73015.1"/>
    </source>
</evidence>
<dbReference type="RefSeq" id="WP_045992194.1">
    <property type="nucleotide sequence ID" value="NZ_CP098827.1"/>
</dbReference>